<evidence type="ECO:0000256" key="7">
    <source>
        <dbReference type="ARBA" id="ARBA00023136"/>
    </source>
</evidence>
<evidence type="ECO:0000313" key="10">
    <source>
        <dbReference type="Proteomes" id="UP000176914"/>
    </source>
</evidence>
<evidence type="ECO:0000256" key="2">
    <source>
        <dbReference type="ARBA" id="ARBA00022448"/>
    </source>
</evidence>
<comment type="similarity">
    <text evidence="8">Belongs to the SecE/SEC61-gamma family.</text>
</comment>
<dbReference type="AlphaFoldDB" id="A0A1F6E536"/>
<dbReference type="GO" id="GO:0006605">
    <property type="term" value="P:protein targeting"/>
    <property type="evidence" value="ECO:0007669"/>
    <property type="project" value="UniProtKB-UniRule"/>
</dbReference>
<protein>
    <recommendedName>
        <fullName evidence="8">Protein translocase subunit SecE</fullName>
    </recommendedName>
</protein>
<keyword evidence="7 8" id="KW-0472">Membrane</keyword>
<dbReference type="EMBL" id="MFLL01000027">
    <property type="protein sequence ID" value="OGG68799.1"/>
    <property type="molecule type" value="Genomic_DNA"/>
</dbReference>
<gene>
    <name evidence="8" type="primary">secE</name>
    <name evidence="9" type="ORF">A3C20_00310</name>
</gene>
<evidence type="ECO:0000256" key="1">
    <source>
        <dbReference type="ARBA" id="ARBA00004370"/>
    </source>
</evidence>
<keyword evidence="2 8" id="KW-0813">Transport</keyword>
<keyword evidence="5 8" id="KW-1133">Transmembrane helix</keyword>
<evidence type="ECO:0000256" key="6">
    <source>
        <dbReference type="ARBA" id="ARBA00023010"/>
    </source>
</evidence>
<keyword evidence="8" id="KW-1003">Cell membrane</keyword>
<comment type="subunit">
    <text evidence="8">Component of the Sec protein translocase complex. Heterotrimer consisting of SecY, SecE and SecG subunits. The heterotrimers can form oligomers, although 1 heterotrimer is thought to be able to translocate proteins. Interacts with the ribosome. Interacts with SecDF, and other proteins may be involved. Interacts with SecA.</text>
</comment>
<dbReference type="InterPro" id="IPR001901">
    <property type="entry name" value="Translocase_SecE/Sec61-g"/>
</dbReference>
<dbReference type="Pfam" id="PF00584">
    <property type="entry name" value="SecE"/>
    <property type="match status" value="1"/>
</dbReference>
<dbReference type="GO" id="GO:0008320">
    <property type="term" value="F:protein transmembrane transporter activity"/>
    <property type="evidence" value="ECO:0007669"/>
    <property type="project" value="UniProtKB-UniRule"/>
</dbReference>
<dbReference type="InterPro" id="IPR005807">
    <property type="entry name" value="SecE_bac"/>
</dbReference>
<dbReference type="NCBIfam" id="TIGR00964">
    <property type="entry name" value="secE_bact"/>
    <property type="match status" value="1"/>
</dbReference>
<reference evidence="9 10" key="1">
    <citation type="journal article" date="2016" name="Nat. Commun.">
        <title>Thousands of microbial genomes shed light on interconnected biogeochemical processes in an aquifer system.</title>
        <authorList>
            <person name="Anantharaman K."/>
            <person name="Brown C.T."/>
            <person name="Hug L.A."/>
            <person name="Sharon I."/>
            <person name="Castelle C.J."/>
            <person name="Probst A.J."/>
            <person name="Thomas B.C."/>
            <person name="Singh A."/>
            <person name="Wilkins M.J."/>
            <person name="Karaoz U."/>
            <person name="Brodie E.L."/>
            <person name="Williams K.H."/>
            <person name="Hubbard S.S."/>
            <person name="Banfield J.F."/>
        </authorList>
    </citation>
    <scope>NUCLEOTIDE SEQUENCE [LARGE SCALE GENOMIC DNA]</scope>
</reference>
<keyword evidence="3 8" id="KW-0812">Transmembrane</keyword>
<keyword evidence="4 8" id="KW-0653">Protein transport</keyword>
<evidence type="ECO:0000256" key="4">
    <source>
        <dbReference type="ARBA" id="ARBA00022927"/>
    </source>
</evidence>
<evidence type="ECO:0000313" key="9">
    <source>
        <dbReference type="EMBL" id="OGG68799.1"/>
    </source>
</evidence>
<dbReference type="GO" id="GO:0043952">
    <property type="term" value="P:protein transport by the Sec complex"/>
    <property type="evidence" value="ECO:0007669"/>
    <property type="project" value="UniProtKB-UniRule"/>
</dbReference>
<keyword evidence="6 8" id="KW-0811">Translocation</keyword>
<accession>A0A1F6E536</accession>
<evidence type="ECO:0000256" key="3">
    <source>
        <dbReference type="ARBA" id="ARBA00022692"/>
    </source>
</evidence>
<proteinExistence type="inferred from homology"/>
<sequence>MAGFGQYLKDTRGELRHVAWPTRTQTVVYTILVALISIGVALYLGLFDFLFTTGLARLVEVLPSASPIQVTQQPVTTTPTVNFSVPTTTSQ</sequence>
<comment type="caution">
    <text evidence="9">The sequence shown here is derived from an EMBL/GenBank/DDBJ whole genome shotgun (WGS) entry which is preliminary data.</text>
</comment>
<comment type="function">
    <text evidence="8">Essential subunit of the Sec protein translocation channel SecYEG. Clamps together the 2 halves of SecY. May contact the channel plug during translocation.</text>
</comment>
<dbReference type="Proteomes" id="UP000176914">
    <property type="component" value="Unassembled WGS sequence"/>
</dbReference>
<dbReference type="HAMAP" id="MF_00422">
    <property type="entry name" value="SecE"/>
    <property type="match status" value="1"/>
</dbReference>
<name>A0A1F6E536_9BACT</name>
<feature type="transmembrane region" description="Helical" evidence="8">
    <location>
        <begin position="27"/>
        <end position="51"/>
    </location>
</feature>
<dbReference type="GO" id="GO:0005886">
    <property type="term" value="C:plasma membrane"/>
    <property type="evidence" value="ECO:0007669"/>
    <property type="project" value="UniProtKB-SubCell"/>
</dbReference>
<evidence type="ECO:0000256" key="5">
    <source>
        <dbReference type="ARBA" id="ARBA00022989"/>
    </source>
</evidence>
<evidence type="ECO:0000256" key="8">
    <source>
        <dbReference type="HAMAP-Rule" id="MF_00422"/>
    </source>
</evidence>
<organism evidence="9 10">
    <name type="scientific">Candidatus Kaiserbacteria bacterium RIFCSPHIGHO2_02_FULL_55_25</name>
    <dbReference type="NCBI Taxonomy" id="1798498"/>
    <lineage>
        <taxon>Bacteria</taxon>
        <taxon>Candidatus Kaiseribacteriota</taxon>
    </lineage>
</organism>
<dbReference type="InterPro" id="IPR038379">
    <property type="entry name" value="SecE_sf"/>
</dbReference>
<dbReference type="Gene3D" id="1.20.5.1030">
    <property type="entry name" value="Preprotein translocase secy subunit"/>
    <property type="match status" value="1"/>
</dbReference>
<dbReference type="GO" id="GO:0065002">
    <property type="term" value="P:intracellular protein transmembrane transport"/>
    <property type="evidence" value="ECO:0007669"/>
    <property type="project" value="UniProtKB-UniRule"/>
</dbReference>
<dbReference type="GO" id="GO:0009306">
    <property type="term" value="P:protein secretion"/>
    <property type="evidence" value="ECO:0007669"/>
    <property type="project" value="UniProtKB-UniRule"/>
</dbReference>
<comment type="subcellular location">
    <subcellularLocation>
        <location evidence="8">Cell membrane</location>
        <topology evidence="8">Single-pass membrane protein</topology>
    </subcellularLocation>
    <subcellularLocation>
        <location evidence="1">Membrane</location>
    </subcellularLocation>
</comment>